<dbReference type="SUPFAM" id="SSF56672">
    <property type="entry name" value="DNA/RNA polymerases"/>
    <property type="match status" value="1"/>
</dbReference>
<evidence type="ECO:0000313" key="1">
    <source>
        <dbReference type="EMBL" id="GAX86631.1"/>
    </source>
</evidence>
<dbReference type="AlphaFoldDB" id="A0A250XU66"/>
<accession>A0A250XU66</accession>
<dbReference type="InterPro" id="IPR021109">
    <property type="entry name" value="Peptidase_aspartic_dom_sf"/>
</dbReference>
<evidence type="ECO:0000313" key="2">
    <source>
        <dbReference type="Proteomes" id="UP000232323"/>
    </source>
</evidence>
<keyword evidence="2" id="KW-1185">Reference proteome</keyword>
<protein>
    <submittedName>
        <fullName evidence="1">Uncharacterized protein</fullName>
    </submittedName>
</protein>
<gene>
    <name evidence="1" type="ORF">CEUSTIGMA_g14039.t1</name>
</gene>
<dbReference type="Proteomes" id="UP000232323">
    <property type="component" value="Unassembled WGS sequence"/>
</dbReference>
<dbReference type="InterPro" id="IPR043502">
    <property type="entry name" value="DNA/RNA_pol_sf"/>
</dbReference>
<name>A0A250XU66_9CHLO</name>
<dbReference type="Pfam" id="PF13975">
    <property type="entry name" value="gag-asp_proteas"/>
    <property type="match status" value="1"/>
</dbReference>
<sequence length="336" mass="35503">LAESKDRGKQRPSDVLLYSVPPKPGLIAKCAALGSSADSALSLSMVFSACINKQPVKVMFDSGSTNCFVKKSLIADLGLWPHPSNFKAFVAADGGSGQIHGSVDIPSLRWNLGLETPVSNVMVLDDLLPGVDMILGEDFLTDQHVVLDYMVGKASLGRLRRVGIDCSSSFSCETGGTPCAGNRLSIRGGRKGCDEGCVGKRKKEGVGGLGGSGSKLRREAAGCPAISGIQASRMASRMVRGGCVPILVMVRQKSVISASIALSDWKSMLPDMSRVPLALKEDFMAVLEKHSAIFANELPPEDQQASAFSTPQGHFEWKVLSLGLTNAPGVFLACHV</sequence>
<feature type="non-terminal residue" evidence="1">
    <location>
        <position position="1"/>
    </location>
</feature>
<reference evidence="1 2" key="1">
    <citation type="submission" date="2017-08" db="EMBL/GenBank/DDBJ databases">
        <title>Acidophilic green algal genome provides insights into adaptation to an acidic environment.</title>
        <authorList>
            <person name="Hirooka S."/>
            <person name="Hirose Y."/>
            <person name="Kanesaki Y."/>
            <person name="Higuchi S."/>
            <person name="Fujiwara T."/>
            <person name="Onuma R."/>
            <person name="Era A."/>
            <person name="Ohbayashi R."/>
            <person name="Uzuka A."/>
            <person name="Nozaki H."/>
            <person name="Yoshikawa H."/>
            <person name="Miyagishima S.Y."/>
        </authorList>
    </citation>
    <scope>NUCLEOTIDE SEQUENCE [LARGE SCALE GENOMIC DNA]</scope>
    <source>
        <strain evidence="1 2">NIES-2499</strain>
    </source>
</reference>
<dbReference type="InterPro" id="IPR043128">
    <property type="entry name" value="Rev_trsase/Diguanyl_cyclase"/>
</dbReference>
<dbReference type="CDD" id="cd00303">
    <property type="entry name" value="retropepsin_like"/>
    <property type="match status" value="1"/>
</dbReference>
<dbReference type="Gene3D" id="3.10.10.10">
    <property type="entry name" value="HIV Type 1 Reverse Transcriptase, subunit A, domain 1"/>
    <property type="match status" value="1"/>
</dbReference>
<dbReference type="Gene3D" id="3.30.70.270">
    <property type="match status" value="1"/>
</dbReference>
<dbReference type="EMBL" id="BEGY01000422">
    <property type="protein sequence ID" value="GAX86631.1"/>
    <property type="molecule type" value="Genomic_DNA"/>
</dbReference>
<proteinExistence type="predicted"/>
<dbReference type="SUPFAM" id="SSF50630">
    <property type="entry name" value="Acid proteases"/>
    <property type="match status" value="1"/>
</dbReference>
<comment type="caution">
    <text evidence="1">The sequence shown here is derived from an EMBL/GenBank/DDBJ whole genome shotgun (WGS) entry which is preliminary data.</text>
</comment>
<organism evidence="1 2">
    <name type="scientific">Chlamydomonas eustigma</name>
    <dbReference type="NCBI Taxonomy" id="1157962"/>
    <lineage>
        <taxon>Eukaryota</taxon>
        <taxon>Viridiplantae</taxon>
        <taxon>Chlorophyta</taxon>
        <taxon>core chlorophytes</taxon>
        <taxon>Chlorophyceae</taxon>
        <taxon>CS clade</taxon>
        <taxon>Chlamydomonadales</taxon>
        <taxon>Chlamydomonadaceae</taxon>
        <taxon>Chlamydomonas</taxon>
    </lineage>
</organism>
<dbReference type="Gene3D" id="2.40.70.10">
    <property type="entry name" value="Acid Proteases"/>
    <property type="match status" value="1"/>
</dbReference>
<dbReference type="OrthoDB" id="1747507at2759"/>